<protein>
    <submittedName>
        <fullName evidence="1">Uncharacterized protein</fullName>
    </submittedName>
</protein>
<evidence type="ECO:0000313" key="2">
    <source>
        <dbReference type="Proteomes" id="UP000242146"/>
    </source>
</evidence>
<evidence type="ECO:0000313" key="1">
    <source>
        <dbReference type="EMBL" id="ORX51871.1"/>
    </source>
</evidence>
<dbReference type="AlphaFoldDB" id="A0A1X2GE83"/>
<gene>
    <name evidence="1" type="ORF">DM01DRAFT_1408354</name>
</gene>
<proteinExistence type="predicted"/>
<reference evidence="1 2" key="1">
    <citation type="submission" date="2016-07" db="EMBL/GenBank/DDBJ databases">
        <title>Pervasive Adenine N6-methylation of Active Genes in Fungi.</title>
        <authorList>
            <consortium name="DOE Joint Genome Institute"/>
            <person name="Mondo S.J."/>
            <person name="Dannebaum R.O."/>
            <person name="Kuo R.C."/>
            <person name="Labutti K."/>
            <person name="Haridas S."/>
            <person name="Kuo A."/>
            <person name="Salamov A."/>
            <person name="Ahrendt S.R."/>
            <person name="Lipzen A."/>
            <person name="Sullivan W."/>
            <person name="Andreopoulos W.B."/>
            <person name="Clum A."/>
            <person name="Lindquist E."/>
            <person name="Daum C."/>
            <person name="Ramamoorthy G.K."/>
            <person name="Gryganskyi A."/>
            <person name="Culley D."/>
            <person name="Magnuson J.K."/>
            <person name="James T.Y."/>
            <person name="O'Malley M.A."/>
            <person name="Stajich J.E."/>
            <person name="Spatafora J.W."/>
            <person name="Visel A."/>
            <person name="Grigoriev I.V."/>
        </authorList>
    </citation>
    <scope>NUCLEOTIDE SEQUENCE [LARGE SCALE GENOMIC DNA]</scope>
    <source>
        <strain evidence="1 2">NRRL 3301</strain>
    </source>
</reference>
<sequence length="186" mass="20908">MPLTMSYRPSCLTPYEPTETSHCVNPQYGTSTSVTNNRNNPLLTVEYQLSSCHLATLLANDSTRSLLQRYILLRIKAQLNKKMCLMEIALRILKSSGIVFADDSADMAIALFIDDFSASKIAYCADKITMMIIFAFDPALRHHLEYMVPVAVLPFASNEKRSRLMLSMLLDPLLTTWCNLNMACVS</sequence>
<accession>A0A1X2GE83</accession>
<dbReference type="Proteomes" id="UP000242146">
    <property type="component" value="Unassembled WGS sequence"/>
</dbReference>
<keyword evidence="2" id="KW-1185">Reference proteome</keyword>
<organism evidence="1 2">
    <name type="scientific">Hesseltinella vesiculosa</name>
    <dbReference type="NCBI Taxonomy" id="101127"/>
    <lineage>
        <taxon>Eukaryota</taxon>
        <taxon>Fungi</taxon>
        <taxon>Fungi incertae sedis</taxon>
        <taxon>Mucoromycota</taxon>
        <taxon>Mucoromycotina</taxon>
        <taxon>Mucoromycetes</taxon>
        <taxon>Mucorales</taxon>
        <taxon>Cunninghamellaceae</taxon>
        <taxon>Hesseltinella</taxon>
    </lineage>
</organism>
<dbReference type="EMBL" id="MCGT01000019">
    <property type="protein sequence ID" value="ORX51871.1"/>
    <property type="molecule type" value="Genomic_DNA"/>
</dbReference>
<comment type="caution">
    <text evidence="1">The sequence shown here is derived from an EMBL/GenBank/DDBJ whole genome shotgun (WGS) entry which is preliminary data.</text>
</comment>
<name>A0A1X2GE83_9FUNG</name>